<dbReference type="AlphaFoldDB" id="A0A242WAH1"/>
<comment type="caution">
    <text evidence="2">The sequence shown here is derived from an EMBL/GenBank/DDBJ whole genome shotgun (WGS) entry which is preliminary data.</text>
</comment>
<evidence type="ECO:0000313" key="3">
    <source>
        <dbReference type="Proteomes" id="UP000195152"/>
    </source>
</evidence>
<dbReference type="EMBL" id="NFCF01000063">
    <property type="protein sequence ID" value="OTW50804.1"/>
    <property type="molecule type" value="Genomic_DNA"/>
</dbReference>
<organism evidence="2 3">
    <name type="scientific">Bacillus thuringiensis serovar mexicanensis</name>
    <dbReference type="NCBI Taxonomy" id="180868"/>
    <lineage>
        <taxon>Bacteria</taxon>
        <taxon>Bacillati</taxon>
        <taxon>Bacillota</taxon>
        <taxon>Bacilli</taxon>
        <taxon>Bacillales</taxon>
        <taxon>Bacillaceae</taxon>
        <taxon>Bacillus</taxon>
        <taxon>Bacillus cereus group</taxon>
    </lineage>
</organism>
<accession>A0A242WAH1</accession>
<reference evidence="2 3" key="1">
    <citation type="submission" date="2016-10" db="EMBL/GenBank/DDBJ databases">
        <title>Comparative genomics of Bacillus thuringiensis reveals a path to pathogens against multiple invertebrate hosts.</title>
        <authorList>
            <person name="Zheng J."/>
            <person name="Gao Q."/>
            <person name="Liu H."/>
            <person name="Peng D."/>
            <person name="Ruan L."/>
            <person name="Sun M."/>
        </authorList>
    </citation>
    <scope>NUCLEOTIDE SEQUENCE [LARGE SCALE GENOMIC DNA]</scope>
    <source>
        <strain evidence="2">BGSC 4AC1</strain>
    </source>
</reference>
<proteinExistence type="predicted"/>
<sequence length="121" mass="14462">MIKERVQNKKNREKNKNDKDPNVTKGVKRKVFNDDKNLYIYFVDSEGNIALIPSEVPVRYFKQFIEQHKNIYIVAQDCNNNTLFELRDDEIFKIIPKYRKEIYHLLEKVGIDTREAKNKGI</sequence>
<name>A0A242WAH1_BACTU</name>
<feature type="region of interest" description="Disordered" evidence="1">
    <location>
        <begin position="1"/>
        <end position="26"/>
    </location>
</feature>
<evidence type="ECO:0000256" key="1">
    <source>
        <dbReference type="SAM" id="MobiDB-lite"/>
    </source>
</evidence>
<protein>
    <submittedName>
        <fullName evidence="2">Uncharacterized protein</fullName>
    </submittedName>
</protein>
<dbReference type="Proteomes" id="UP000195152">
    <property type="component" value="Unassembled WGS sequence"/>
</dbReference>
<gene>
    <name evidence="2" type="ORF">BK699_09650</name>
</gene>
<evidence type="ECO:0000313" key="2">
    <source>
        <dbReference type="EMBL" id="OTW50804.1"/>
    </source>
</evidence>
<dbReference type="RefSeq" id="WP_000588976.1">
    <property type="nucleotide sequence ID" value="NZ_NFCF01000063.1"/>
</dbReference>